<dbReference type="Gene3D" id="2.60.120.560">
    <property type="entry name" value="Exo-inulinase, domain 1"/>
    <property type="match status" value="1"/>
</dbReference>
<name>A0A5D0HUJ0_9FLAO</name>
<dbReference type="AlphaFoldDB" id="A0A5D0HUJ0"/>
<sequence length="299" mass="34343">MKNKRTPLKTYYKPFLFTLILSLCLGCTQSTEEWQNLVDKDLSQWDIFLGIPHKSSGIEGYETVEDVRGGHPPLGLGNKKNVFSVIEENGEEVIKITGEIFGALVTKKEFENYHLTFQVKWGEKKWPPRLEATRNNGLLYHSIGDFGAGLWNTWMTSLEFEVEETNFGDFITINDKNVRAKCPATKRPSGKHHYDETAPLHLFSWAEGTGRCFKSDDYEKPFGEWNTVELIAYKNTNIHIVNGKVVNVVYNPEFFNGEKWIPMTKGKLQFQSEAAETFYKNVKLKSISDLSDGYKKYLK</sequence>
<comment type="caution">
    <text evidence="2">The sequence shown here is derived from an EMBL/GenBank/DDBJ whole genome shotgun (WGS) entry which is preliminary data.</text>
</comment>
<dbReference type="EMBL" id="VSDQ01000679">
    <property type="protein sequence ID" value="TYA74976.1"/>
    <property type="molecule type" value="Genomic_DNA"/>
</dbReference>
<dbReference type="GO" id="GO:0016787">
    <property type="term" value="F:hydrolase activity"/>
    <property type="evidence" value="ECO:0007669"/>
    <property type="project" value="InterPro"/>
</dbReference>
<organism evidence="2 3">
    <name type="scientific">Seonamhaeicola marinus</name>
    <dbReference type="NCBI Taxonomy" id="1912246"/>
    <lineage>
        <taxon>Bacteria</taxon>
        <taxon>Pseudomonadati</taxon>
        <taxon>Bacteroidota</taxon>
        <taxon>Flavobacteriia</taxon>
        <taxon>Flavobacteriales</taxon>
        <taxon>Flavobacteriaceae</taxon>
    </lineage>
</organism>
<gene>
    <name evidence="2" type="ORF">FUA24_16890</name>
</gene>
<keyword evidence="3" id="KW-1185">Reference proteome</keyword>
<proteinExistence type="predicted"/>
<dbReference type="Proteomes" id="UP000323930">
    <property type="component" value="Unassembled WGS sequence"/>
</dbReference>
<protein>
    <submittedName>
        <fullName evidence="2">DUF1080 domain-containing protein</fullName>
    </submittedName>
</protein>
<reference evidence="2 3" key="1">
    <citation type="submission" date="2019-08" db="EMBL/GenBank/DDBJ databases">
        <title>Seonamhaeicola sediminis sp. nov., isolated from marine sediment.</title>
        <authorList>
            <person name="Cao W.R."/>
        </authorList>
    </citation>
    <scope>NUCLEOTIDE SEQUENCE [LARGE SCALE GENOMIC DNA]</scope>
    <source>
        <strain evidence="2 3">B011</strain>
    </source>
</reference>
<feature type="domain" description="3-keto-alpha-glucoside-1,2-lyase/3-keto-2-hydroxy-glucal hydratase" evidence="1">
    <location>
        <begin position="33"/>
        <end position="285"/>
    </location>
</feature>
<evidence type="ECO:0000313" key="2">
    <source>
        <dbReference type="EMBL" id="TYA74976.1"/>
    </source>
</evidence>
<dbReference type="OrthoDB" id="259356at2"/>
<dbReference type="Pfam" id="PF06439">
    <property type="entry name" value="3keto-disac_hyd"/>
    <property type="match status" value="1"/>
</dbReference>
<accession>A0A5D0HUJ0</accession>
<evidence type="ECO:0000313" key="3">
    <source>
        <dbReference type="Proteomes" id="UP000323930"/>
    </source>
</evidence>
<evidence type="ECO:0000259" key="1">
    <source>
        <dbReference type="Pfam" id="PF06439"/>
    </source>
</evidence>
<dbReference type="InterPro" id="IPR010496">
    <property type="entry name" value="AL/BT2_dom"/>
</dbReference>